<dbReference type="SUPFAM" id="SSF53335">
    <property type="entry name" value="S-adenosyl-L-methionine-dependent methyltransferases"/>
    <property type="match status" value="2"/>
</dbReference>
<dbReference type="PANTHER" id="PTHR12176:SF78">
    <property type="entry name" value="EEF1A LYSINE AND N-TERMINAL METHYLTRANSFERASE"/>
    <property type="match status" value="1"/>
</dbReference>
<reference evidence="7" key="1">
    <citation type="submission" date="2022-11" db="UniProtKB">
        <authorList>
            <consortium name="WormBaseParasite"/>
        </authorList>
    </citation>
    <scope>IDENTIFICATION</scope>
</reference>
<keyword evidence="3" id="KW-0808">Transferase</keyword>
<keyword evidence="6" id="KW-1185">Reference proteome</keyword>
<dbReference type="InterPro" id="IPR051419">
    <property type="entry name" value="Lys/N-term_MeTrsfase_sf"/>
</dbReference>
<comment type="similarity">
    <text evidence="1">Belongs to the methyltransferase superfamily.</text>
</comment>
<dbReference type="OMA" id="CHACETW"/>
<evidence type="ECO:0000256" key="1">
    <source>
        <dbReference type="ARBA" id="ARBA00008361"/>
    </source>
</evidence>
<proteinExistence type="inferred from homology"/>
<dbReference type="CDD" id="cd02440">
    <property type="entry name" value="AdoMet_MTases"/>
    <property type="match status" value="1"/>
</dbReference>
<dbReference type="PANTHER" id="PTHR12176">
    <property type="entry name" value="SAM-DEPENDENT METHYLTRANSFERASE SUPERFAMILY PROTEIN"/>
    <property type="match status" value="1"/>
</dbReference>
<dbReference type="InterPro" id="IPR029063">
    <property type="entry name" value="SAM-dependent_MTases_sf"/>
</dbReference>
<evidence type="ECO:0000256" key="2">
    <source>
        <dbReference type="ARBA" id="ARBA00022603"/>
    </source>
</evidence>
<evidence type="ECO:0000313" key="7">
    <source>
        <dbReference type="WBParaSite" id="nRc.2.0.1.t40448-RA"/>
    </source>
</evidence>
<sequence>YGDFKQLKHCLERYIKANDSILQIGCGNSLLADELYDNGFRNVTSVDIVPDVIKKQRQRNKKRRPNLVFETADVTKGLKYDSSTFNVIIDKGTLDALSSDDSMEKVLKMFGEVDRCLAIGGRYLAISLAQDAIIKAWCQFFTGKFLTRIHQVSTSSQKTDKRPVFILIATKLKDGLKFPEMYEFMFGLDMKTRRLTTVDDLMQVIYAAQQYAYFCYKASLPFLSSELEIQMDDYSKSDGDVYDIILVHKQEEPKVGLPFGVFVVPYGNENGYFYATPAGRQELCKLANFRRMAVVIQRRCFEGSLNKKGKTLDEIKTDLNSVIMDFAPSYLRTSQSMDNVPYLSIGDEEEQISKKILESFESEISGIFDVSETSYSENGYTCRTRYITLRSGCEWLSGFMGMQLVEYYSKIYITYTKPILDIFSAFNLYLVEEAVETEIRVNTTVVELDPMILNAAERWFDFKQDELMQCYVDDGVEFFKKKAANKEQTPQYDVIILDVSGSTSFEGGLTCPPPIFLTEECIGLMKKILRHSGSYDALNNQFTQNCIVK</sequence>
<dbReference type="WBParaSite" id="nRc.2.0.1.t40448-RA">
    <property type="protein sequence ID" value="nRc.2.0.1.t40448-RA"/>
    <property type="gene ID" value="nRc.2.0.1.g40448"/>
</dbReference>
<dbReference type="Pfam" id="PF13847">
    <property type="entry name" value="Methyltransf_31"/>
    <property type="match status" value="1"/>
</dbReference>
<evidence type="ECO:0000259" key="5">
    <source>
        <dbReference type="Pfam" id="PF13847"/>
    </source>
</evidence>
<evidence type="ECO:0000313" key="6">
    <source>
        <dbReference type="Proteomes" id="UP000887565"/>
    </source>
</evidence>
<dbReference type="GO" id="GO:0008168">
    <property type="term" value="F:methyltransferase activity"/>
    <property type="evidence" value="ECO:0007669"/>
    <property type="project" value="UniProtKB-KW"/>
</dbReference>
<accession>A0A915KS23</accession>
<protein>
    <submittedName>
        <fullName evidence="7">Methyltransferase domain-containing protein</fullName>
    </submittedName>
</protein>
<organism evidence="6 7">
    <name type="scientific">Romanomermis culicivorax</name>
    <name type="common">Nematode worm</name>
    <dbReference type="NCBI Taxonomy" id="13658"/>
    <lineage>
        <taxon>Eukaryota</taxon>
        <taxon>Metazoa</taxon>
        <taxon>Ecdysozoa</taxon>
        <taxon>Nematoda</taxon>
        <taxon>Enoplea</taxon>
        <taxon>Dorylaimia</taxon>
        <taxon>Mermithida</taxon>
        <taxon>Mermithoidea</taxon>
        <taxon>Mermithidae</taxon>
        <taxon>Romanomermis</taxon>
    </lineage>
</organism>
<feature type="domain" description="Methyltransferase" evidence="5">
    <location>
        <begin position="16"/>
        <end position="142"/>
    </location>
</feature>
<evidence type="ECO:0000256" key="4">
    <source>
        <dbReference type="ARBA" id="ARBA00023268"/>
    </source>
</evidence>
<dbReference type="Gene3D" id="3.40.50.150">
    <property type="entry name" value="Vaccinia Virus protein VP39"/>
    <property type="match status" value="2"/>
</dbReference>
<dbReference type="InterPro" id="IPR025714">
    <property type="entry name" value="Methyltranfer_dom"/>
</dbReference>
<dbReference type="AlphaFoldDB" id="A0A915KS23"/>
<keyword evidence="2" id="KW-0489">Methyltransferase</keyword>
<evidence type="ECO:0000256" key="3">
    <source>
        <dbReference type="ARBA" id="ARBA00022679"/>
    </source>
</evidence>
<dbReference type="Proteomes" id="UP000887565">
    <property type="component" value="Unplaced"/>
</dbReference>
<dbReference type="GO" id="GO:0032259">
    <property type="term" value="P:methylation"/>
    <property type="evidence" value="ECO:0007669"/>
    <property type="project" value="UniProtKB-KW"/>
</dbReference>
<keyword evidence="4" id="KW-0511">Multifunctional enzyme</keyword>
<name>A0A915KS23_ROMCU</name>